<evidence type="ECO:0000256" key="1">
    <source>
        <dbReference type="SAM" id="Phobius"/>
    </source>
</evidence>
<accession>A0A5N6EB16</accession>
<feature type="transmembrane region" description="Helical" evidence="1">
    <location>
        <begin position="32"/>
        <end position="58"/>
    </location>
</feature>
<evidence type="ECO:0000313" key="3">
    <source>
        <dbReference type="Proteomes" id="UP000326799"/>
    </source>
</evidence>
<keyword evidence="1" id="KW-0812">Transmembrane</keyword>
<reference evidence="2 3" key="1">
    <citation type="submission" date="2019-04" db="EMBL/GenBank/DDBJ databases">
        <title>Fungal friends and foes A comparative genomics study of 23 Aspergillus species from section Flavi.</title>
        <authorList>
            <consortium name="DOE Joint Genome Institute"/>
            <person name="Kjaerbolling I."/>
            <person name="Vesth T.C."/>
            <person name="Frisvad J.C."/>
            <person name="Nybo J.L."/>
            <person name="Theobald S."/>
            <person name="Kildgaard S."/>
            <person name="Petersen T.I."/>
            <person name="Kuo A."/>
            <person name="Sato A."/>
            <person name="Lyhne E.K."/>
            <person name="Kogle M.E."/>
            <person name="Wiebenga A."/>
            <person name="Kun R.S."/>
            <person name="Lubbers R.J."/>
            <person name="Makela M.R."/>
            <person name="Barry K."/>
            <person name="Chovatia M."/>
            <person name="Clum A."/>
            <person name="Daum C."/>
            <person name="Haridas S."/>
            <person name="He G."/>
            <person name="LaButti K."/>
            <person name="Lipzen A."/>
            <person name="Mondo S."/>
            <person name="Pangilinan J."/>
            <person name="Riley R."/>
            <person name="Salamov A."/>
            <person name="Simmons B.A."/>
            <person name="Magnuson J.K."/>
            <person name="Henrissat B."/>
            <person name="Mortensen U.H."/>
            <person name="Larsen T.O."/>
            <person name="De vries R.P."/>
            <person name="Grigoriev I.V."/>
            <person name="Machida M."/>
            <person name="Baker S.E."/>
            <person name="Andersen M.R."/>
        </authorList>
    </citation>
    <scope>NUCLEOTIDE SEQUENCE [LARGE SCALE GENOMIC DNA]</scope>
    <source>
        <strain evidence="2 3">CBS 126849</strain>
    </source>
</reference>
<protein>
    <recommendedName>
        <fullName evidence="4">Transmembrane protein</fullName>
    </recommendedName>
</protein>
<keyword evidence="3" id="KW-1185">Reference proteome</keyword>
<keyword evidence="1" id="KW-0472">Membrane</keyword>
<evidence type="ECO:0008006" key="4">
    <source>
        <dbReference type="Google" id="ProtNLM"/>
    </source>
</evidence>
<dbReference type="Proteomes" id="UP000326799">
    <property type="component" value="Unassembled WGS sequence"/>
</dbReference>
<dbReference type="EMBL" id="ML733545">
    <property type="protein sequence ID" value="KAB8214265.1"/>
    <property type="molecule type" value="Genomic_DNA"/>
</dbReference>
<organism evidence="2 3">
    <name type="scientific">Aspergillus novoparasiticus</name>
    <dbReference type="NCBI Taxonomy" id="986946"/>
    <lineage>
        <taxon>Eukaryota</taxon>
        <taxon>Fungi</taxon>
        <taxon>Dikarya</taxon>
        <taxon>Ascomycota</taxon>
        <taxon>Pezizomycotina</taxon>
        <taxon>Eurotiomycetes</taxon>
        <taxon>Eurotiomycetidae</taxon>
        <taxon>Eurotiales</taxon>
        <taxon>Aspergillaceae</taxon>
        <taxon>Aspergillus</taxon>
        <taxon>Aspergillus subgen. Circumdati</taxon>
    </lineage>
</organism>
<gene>
    <name evidence="2" type="ORF">BDV33DRAFT_183085</name>
</gene>
<dbReference type="AlphaFoldDB" id="A0A5N6EB16"/>
<keyword evidence="1" id="KW-1133">Transmembrane helix</keyword>
<proteinExistence type="predicted"/>
<evidence type="ECO:0000313" key="2">
    <source>
        <dbReference type="EMBL" id="KAB8214265.1"/>
    </source>
</evidence>
<sequence>MVIDAFWLGHKVSDRAPRVHALLLFRSFSLPFFFIPLFFLRSILVPLLNVLRISYSFFLDGGQKPRK</sequence>
<name>A0A5N6EB16_9EURO</name>